<feature type="binding site" evidence="9">
    <location>
        <position position="241"/>
    </location>
    <ligand>
        <name>Mn(2+)</name>
        <dbReference type="ChEBI" id="CHEBI:29035"/>
    </ligand>
</feature>
<organism evidence="10 11">
    <name type="scientific">Mongoliitalea lutea</name>
    <dbReference type="NCBI Taxonomy" id="849756"/>
    <lineage>
        <taxon>Bacteria</taxon>
        <taxon>Pseudomonadati</taxon>
        <taxon>Bacteroidota</taxon>
        <taxon>Cytophagia</taxon>
        <taxon>Cytophagales</taxon>
        <taxon>Cyclobacteriaceae</taxon>
        <taxon>Mongoliitalea</taxon>
    </lineage>
</organism>
<accession>A0A8J3CT59</accession>
<dbReference type="PANTHER" id="PTHR43219:SF1">
    <property type="entry name" value="CRISPR-ASSOCIATED ENDONUCLEASE CAS1"/>
    <property type="match status" value="1"/>
</dbReference>
<keyword evidence="4 9" id="KW-0378">Hydrolase</keyword>
<protein>
    <recommendedName>
        <fullName evidence="9">CRISPR-associated endonuclease Cas1</fullName>
        <ecNumber evidence="9">3.1.-.-</ecNumber>
    </recommendedName>
</protein>
<evidence type="ECO:0000313" key="10">
    <source>
        <dbReference type="EMBL" id="GHB25930.1"/>
    </source>
</evidence>
<reference evidence="10" key="1">
    <citation type="journal article" date="2014" name="Int. J. Syst. Evol. Microbiol.">
        <title>Complete genome sequence of Corynebacterium casei LMG S-19264T (=DSM 44701T), isolated from a smear-ripened cheese.</title>
        <authorList>
            <consortium name="US DOE Joint Genome Institute (JGI-PGF)"/>
            <person name="Walter F."/>
            <person name="Albersmeier A."/>
            <person name="Kalinowski J."/>
            <person name="Ruckert C."/>
        </authorList>
    </citation>
    <scope>NUCLEOTIDE SEQUENCE</scope>
    <source>
        <strain evidence="10">KCTC 23224</strain>
    </source>
</reference>
<feature type="binding site" evidence="9">
    <location>
        <position position="226"/>
    </location>
    <ligand>
        <name>Mn(2+)</name>
        <dbReference type="ChEBI" id="CHEBI:29035"/>
    </ligand>
</feature>
<evidence type="ECO:0000256" key="9">
    <source>
        <dbReference type="HAMAP-Rule" id="MF_01470"/>
    </source>
</evidence>
<evidence type="ECO:0000256" key="5">
    <source>
        <dbReference type="ARBA" id="ARBA00022842"/>
    </source>
</evidence>
<comment type="similarity">
    <text evidence="9">Belongs to the CRISPR-associated endonuclease Cas1 family.</text>
</comment>
<evidence type="ECO:0000256" key="1">
    <source>
        <dbReference type="ARBA" id="ARBA00022722"/>
    </source>
</evidence>
<dbReference type="NCBIfam" id="TIGR00287">
    <property type="entry name" value="cas1"/>
    <property type="match status" value="1"/>
</dbReference>
<dbReference type="InterPro" id="IPR042206">
    <property type="entry name" value="CRISPR-assoc_Cas1_C"/>
</dbReference>
<dbReference type="GO" id="GO:0016787">
    <property type="term" value="F:hydrolase activity"/>
    <property type="evidence" value="ECO:0007669"/>
    <property type="project" value="UniProtKB-KW"/>
</dbReference>
<dbReference type="GO" id="GO:0051607">
    <property type="term" value="P:defense response to virus"/>
    <property type="evidence" value="ECO:0007669"/>
    <property type="project" value="UniProtKB-UniRule"/>
</dbReference>
<dbReference type="Gene3D" id="3.100.10.20">
    <property type="entry name" value="CRISPR-associated endonuclease Cas1, N-terminal domain"/>
    <property type="match status" value="1"/>
</dbReference>
<dbReference type="GO" id="GO:0046872">
    <property type="term" value="F:metal ion binding"/>
    <property type="evidence" value="ECO:0007669"/>
    <property type="project" value="UniProtKB-UniRule"/>
</dbReference>
<comment type="caution">
    <text evidence="10">The sequence shown here is derived from an EMBL/GenBank/DDBJ whole genome shotgun (WGS) entry which is preliminary data.</text>
</comment>
<reference evidence="10" key="2">
    <citation type="submission" date="2020-09" db="EMBL/GenBank/DDBJ databases">
        <authorList>
            <person name="Sun Q."/>
            <person name="Kim S."/>
        </authorList>
    </citation>
    <scope>NUCLEOTIDE SEQUENCE</scope>
    <source>
        <strain evidence="10">KCTC 23224</strain>
    </source>
</reference>
<dbReference type="InterPro" id="IPR019858">
    <property type="entry name" value="CRISPR-assoc_Cas1_HMARI/TNEAP"/>
</dbReference>
<comment type="cofactor">
    <cofactor evidence="9">
        <name>Mg(2+)</name>
        <dbReference type="ChEBI" id="CHEBI:18420"/>
    </cofactor>
    <cofactor evidence="9">
        <name>Mn(2+)</name>
        <dbReference type="ChEBI" id="CHEBI:29035"/>
    </cofactor>
</comment>
<dbReference type="GO" id="GO:0043571">
    <property type="term" value="P:maintenance of CRISPR repeat elements"/>
    <property type="evidence" value="ECO:0007669"/>
    <property type="project" value="UniProtKB-UniRule"/>
</dbReference>
<keyword evidence="8 9" id="KW-0464">Manganese</keyword>
<keyword evidence="11" id="KW-1185">Reference proteome</keyword>
<dbReference type="Gene3D" id="1.20.120.920">
    <property type="entry name" value="CRISPR-associated endonuclease Cas1, C-terminal domain"/>
    <property type="match status" value="1"/>
</dbReference>
<proteinExistence type="inferred from homology"/>
<dbReference type="GO" id="GO:0004520">
    <property type="term" value="F:DNA endonuclease activity"/>
    <property type="evidence" value="ECO:0007669"/>
    <property type="project" value="InterPro"/>
</dbReference>
<dbReference type="AlphaFoldDB" id="A0A8J3CT59"/>
<evidence type="ECO:0000256" key="6">
    <source>
        <dbReference type="ARBA" id="ARBA00023118"/>
    </source>
</evidence>
<name>A0A8J3CT59_9BACT</name>
<dbReference type="RefSeq" id="WP_189578694.1">
    <property type="nucleotide sequence ID" value="NZ_BMYF01000001.1"/>
</dbReference>
<dbReference type="CDD" id="cd09722">
    <property type="entry name" value="Cas1_I-B"/>
    <property type="match status" value="1"/>
</dbReference>
<dbReference type="InterPro" id="IPR002729">
    <property type="entry name" value="CRISPR-assoc_Cas1"/>
</dbReference>
<keyword evidence="5 9" id="KW-0460">Magnesium</keyword>
<sequence>MKKTYYLFNPGRMSRKDNTLKFTPVDESGKEGMPKYIPVEGVSDFYCFGSLDANSALYNFLGKNGISVHFFDYYEHYTGSFQSKEYLLAGKMQINQTQHYLHTGKRMAIAQKLITGAAFNLSKNLRYYHNRGKDLELQLAKIEHYAKEIENTTTIPGLMGIEGNIRQVYYQAFDIIVKEHAMEGRSKQPPMNELNALISFGNMMCYTLCLDQIYHTQLNPTISFLHEPGYRRYSLALDLAEIFKPILVDRTIFRVLNKKEIQSKDFDFHVNKVILKESGKKVFIRAFEERLNETIKHRTLNKQVSYKSLVKLECYKLSKHLLGMETYQPFKIWW</sequence>
<keyword evidence="6 9" id="KW-0051">Antiviral defense</keyword>
<gene>
    <name evidence="9 10" type="primary">cas1</name>
    <name evidence="10" type="ORF">GCM10008106_03380</name>
</gene>
<dbReference type="HAMAP" id="MF_01470">
    <property type="entry name" value="Cas1"/>
    <property type="match status" value="1"/>
</dbReference>
<evidence type="ECO:0000256" key="2">
    <source>
        <dbReference type="ARBA" id="ARBA00022723"/>
    </source>
</evidence>
<comment type="function">
    <text evidence="9">CRISPR (clustered regularly interspaced short palindromic repeat), is an adaptive immune system that provides protection against mobile genetic elements (viruses, transposable elements and conjugative plasmids). CRISPR clusters contain spacers, sequences complementary to antecedent mobile elements, and target invading nucleic acids. CRISPR clusters are transcribed and processed into CRISPR RNA (crRNA). Acts as a dsDNA endonuclease. Involved in the integration of spacer DNA into the CRISPR cassette.</text>
</comment>
<keyword evidence="3 9" id="KW-0255">Endonuclease</keyword>
<feature type="binding site" evidence="9">
    <location>
        <position position="162"/>
    </location>
    <ligand>
        <name>Mn(2+)</name>
        <dbReference type="ChEBI" id="CHEBI:29035"/>
    </ligand>
</feature>
<comment type="subunit">
    <text evidence="9">Homodimer, forms a heterotetramer with a Cas2 homodimer.</text>
</comment>
<dbReference type="Proteomes" id="UP000642809">
    <property type="component" value="Unassembled WGS sequence"/>
</dbReference>
<dbReference type="EMBL" id="BMYF01000001">
    <property type="protein sequence ID" value="GHB25930.1"/>
    <property type="molecule type" value="Genomic_DNA"/>
</dbReference>
<dbReference type="GO" id="GO:0003677">
    <property type="term" value="F:DNA binding"/>
    <property type="evidence" value="ECO:0007669"/>
    <property type="project" value="UniProtKB-KW"/>
</dbReference>
<dbReference type="InterPro" id="IPR042211">
    <property type="entry name" value="CRISPR-assoc_Cas1_N"/>
</dbReference>
<evidence type="ECO:0000256" key="7">
    <source>
        <dbReference type="ARBA" id="ARBA00023125"/>
    </source>
</evidence>
<evidence type="ECO:0000256" key="4">
    <source>
        <dbReference type="ARBA" id="ARBA00022801"/>
    </source>
</evidence>
<evidence type="ECO:0000313" key="11">
    <source>
        <dbReference type="Proteomes" id="UP000642809"/>
    </source>
</evidence>
<keyword evidence="1 9" id="KW-0540">Nuclease</keyword>
<dbReference type="Pfam" id="PF01867">
    <property type="entry name" value="Cas_Cas1"/>
    <property type="match status" value="1"/>
</dbReference>
<keyword evidence="7 9" id="KW-0238">DNA-binding</keyword>
<dbReference type="NCBIfam" id="TIGR03641">
    <property type="entry name" value="cas1_HMARI"/>
    <property type="match status" value="1"/>
</dbReference>
<dbReference type="EC" id="3.1.-.-" evidence="9"/>
<evidence type="ECO:0000256" key="8">
    <source>
        <dbReference type="ARBA" id="ARBA00023211"/>
    </source>
</evidence>
<keyword evidence="2 9" id="KW-0479">Metal-binding</keyword>
<evidence type="ECO:0000256" key="3">
    <source>
        <dbReference type="ARBA" id="ARBA00022759"/>
    </source>
</evidence>
<dbReference type="PANTHER" id="PTHR43219">
    <property type="entry name" value="CRISPR-ASSOCIATED ENDONUCLEASE CAS1"/>
    <property type="match status" value="1"/>
</dbReference>